<protein>
    <submittedName>
        <fullName evidence="1">Uncharacterized protein</fullName>
    </submittedName>
</protein>
<keyword evidence="2" id="KW-1185">Reference proteome</keyword>
<sequence length="76" mass="8225">MGNMRDFECFEVFGAARVPENDGKINRLSRLSNTRMKTGAFHRIGGAENEIAGVTGHKKSGAKISAASLCHFNLSN</sequence>
<evidence type="ECO:0000313" key="2">
    <source>
        <dbReference type="Proteomes" id="UP001449657"/>
    </source>
</evidence>
<gene>
    <name evidence="1" type="ORF">WJU22_23245</name>
</gene>
<evidence type="ECO:0000313" key="1">
    <source>
        <dbReference type="EMBL" id="WZN45819.1"/>
    </source>
</evidence>
<proteinExistence type="predicted"/>
<dbReference type="Proteomes" id="UP001449657">
    <property type="component" value="Chromosome"/>
</dbReference>
<dbReference type="RefSeq" id="WP_341840564.1">
    <property type="nucleotide sequence ID" value="NZ_CP149792.1"/>
</dbReference>
<reference evidence="1 2" key="1">
    <citation type="submission" date="2024-03" db="EMBL/GenBank/DDBJ databases">
        <title>Chitinophaga caseinilytica sp. nov., a casein hydrolysing bacterium isolated from forest soil.</title>
        <authorList>
            <person name="Lee D.S."/>
            <person name="Han D.M."/>
            <person name="Baek J.H."/>
            <person name="Choi D.G."/>
            <person name="Jeon J.H."/>
            <person name="Jeon C.O."/>
        </authorList>
    </citation>
    <scope>NUCLEOTIDE SEQUENCE [LARGE SCALE GENOMIC DNA]</scope>
    <source>
        <strain evidence="1 2">KACC 19118</strain>
    </source>
</reference>
<dbReference type="EMBL" id="CP150096">
    <property type="protein sequence ID" value="WZN45819.1"/>
    <property type="molecule type" value="Genomic_DNA"/>
</dbReference>
<organism evidence="1 2">
    <name type="scientific">Chitinophaga caseinilytica</name>
    <dbReference type="NCBI Taxonomy" id="2267521"/>
    <lineage>
        <taxon>Bacteria</taxon>
        <taxon>Pseudomonadati</taxon>
        <taxon>Bacteroidota</taxon>
        <taxon>Chitinophagia</taxon>
        <taxon>Chitinophagales</taxon>
        <taxon>Chitinophagaceae</taxon>
        <taxon>Chitinophaga</taxon>
    </lineage>
</organism>
<accession>A0ABZ2Z0L6</accession>
<name>A0ABZ2Z0L6_9BACT</name>